<dbReference type="Proteomes" id="UP000305939">
    <property type="component" value="Unassembled WGS sequence"/>
</dbReference>
<keyword evidence="1" id="KW-0812">Transmembrane</keyword>
<dbReference type="NCBIfam" id="NF037970">
    <property type="entry name" value="vanZ_1"/>
    <property type="match status" value="1"/>
</dbReference>
<protein>
    <submittedName>
        <fullName evidence="3">VanZ family protein</fullName>
    </submittedName>
</protein>
<gene>
    <name evidence="3" type="ORF">E7Z59_04400</name>
</gene>
<dbReference type="AlphaFoldDB" id="A0A4S3M341"/>
<feature type="transmembrane region" description="Helical" evidence="1">
    <location>
        <begin position="78"/>
        <end position="96"/>
    </location>
</feature>
<reference evidence="3 4" key="1">
    <citation type="submission" date="2019-04" db="EMBL/GenBank/DDBJ databases">
        <title>Draft genome sequence of Robertkochia marina CC-AMO-30D.</title>
        <authorList>
            <person name="Hameed A."/>
            <person name="Lin S.-Y."/>
            <person name="Shahina M."/>
            <person name="Lai W.-A."/>
            <person name="Young C.-C."/>
        </authorList>
    </citation>
    <scope>NUCLEOTIDE SEQUENCE [LARGE SCALE GENOMIC DNA]</scope>
    <source>
        <strain evidence="3 4">CC-AMO-30D</strain>
    </source>
</reference>
<evidence type="ECO:0000259" key="2">
    <source>
        <dbReference type="Pfam" id="PF04892"/>
    </source>
</evidence>
<feature type="domain" description="VanZ-like" evidence="2">
    <location>
        <begin position="49"/>
        <end position="124"/>
    </location>
</feature>
<accession>A0A4S3M341</accession>
<comment type="caution">
    <text evidence="3">The sequence shown here is derived from an EMBL/GenBank/DDBJ whole genome shotgun (WGS) entry which is preliminary data.</text>
</comment>
<organism evidence="3 4">
    <name type="scientific">Robertkochia marina</name>
    <dbReference type="NCBI Taxonomy" id="1227945"/>
    <lineage>
        <taxon>Bacteria</taxon>
        <taxon>Pseudomonadati</taxon>
        <taxon>Bacteroidota</taxon>
        <taxon>Flavobacteriia</taxon>
        <taxon>Flavobacteriales</taxon>
        <taxon>Flavobacteriaceae</taxon>
        <taxon>Robertkochia</taxon>
    </lineage>
</organism>
<feature type="transmembrane region" description="Helical" evidence="1">
    <location>
        <begin position="108"/>
        <end position="125"/>
    </location>
</feature>
<keyword evidence="4" id="KW-1185">Reference proteome</keyword>
<keyword evidence="1" id="KW-1133">Transmembrane helix</keyword>
<proteinExistence type="predicted"/>
<dbReference type="InterPro" id="IPR006976">
    <property type="entry name" value="VanZ-like"/>
</dbReference>
<sequence length="135" mass="15317">MIINNSWVLKRLKFLLAASLWLLSVAVASLISANYLPDVEVDVTYLDKLVHAAFYMVATFLLYLHFRNSQQPRILLKIAMFCFGYGMIIEVLQYALPYNRGFEWADMMANGFGILLAIMLIKFVLSPAGQGKGKF</sequence>
<evidence type="ECO:0000313" key="4">
    <source>
        <dbReference type="Proteomes" id="UP000305939"/>
    </source>
</evidence>
<dbReference type="Pfam" id="PF04892">
    <property type="entry name" value="VanZ"/>
    <property type="match status" value="1"/>
</dbReference>
<dbReference type="PANTHER" id="PTHR28008:SF1">
    <property type="entry name" value="DOMAIN PROTEIN, PUTATIVE (AFU_ORTHOLOGUE AFUA_3G10980)-RELATED"/>
    <property type="match status" value="1"/>
</dbReference>
<name>A0A4S3M341_9FLAO</name>
<dbReference type="OrthoDB" id="5472246at2"/>
<feature type="transmembrane region" description="Helical" evidence="1">
    <location>
        <begin position="49"/>
        <end position="66"/>
    </location>
</feature>
<keyword evidence="1" id="KW-0472">Membrane</keyword>
<evidence type="ECO:0000313" key="3">
    <source>
        <dbReference type="EMBL" id="THD69572.1"/>
    </source>
</evidence>
<dbReference type="EMBL" id="SSMC01000001">
    <property type="protein sequence ID" value="THD69572.1"/>
    <property type="molecule type" value="Genomic_DNA"/>
</dbReference>
<evidence type="ECO:0000256" key="1">
    <source>
        <dbReference type="SAM" id="Phobius"/>
    </source>
</evidence>
<dbReference type="PANTHER" id="PTHR28008">
    <property type="entry name" value="DOMAIN PROTEIN, PUTATIVE (AFU_ORTHOLOGUE AFUA_3G10980)-RELATED"/>
    <property type="match status" value="1"/>
</dbReference>